<dbReference type="Gene3D" id="4.10.95.10">
    <property type="entry name" value="Cytochrome c oxidase, subunit VIa"/>
    <property type="match status" value="1"/>
</dbReference>
<dbReference type="EMBL" id="CAJNOQ010000531">
    <property type="protein sequence ID" value="CAF0811867.1"/>
    <property type="molecule type" value="Genomic_DNA"/>
</dbReference>
<evidence type="ECO:0000313" key="4">
    <source>
        <dbReference type="Proteomes" id="UP000663829"/>
    </source>
</evidence>
<dbReference type="AlphaFoldDB" id="A0A813TP12"/>
<sequence length="140" mass="16623">MLSALRNNALVPRAASGLIARRKQQSVLTLFALKSSGGQLTVEERKRDLEKWPGIPEHVRPNYIPRIPIDPVEYDELCDRYVSQSNLWKYMSYFVAIPAILVLSYMNLIVHQDHQRPEFKDWDHLRPRMKWFFGRVNYFY</sequence>
<proteinExistence type="predicted"/>
<keyword evidence="4" id="KW-1185">Reference proteome</keyword>
<accession>A0A813TP12</accession>
<keyword evidence="1" id="KW-0812">Transmembrane</keyword>
<evidence type="ECO:0000256" key="1">
    <source>
        <dbReference type="SAM" id="Phobius"/>
    </source>
</evidence>
<dbReference type="InterPro" id="IPR036418">
    <property type="entry name" value="Cyt_c_oxidase_su6a_sf"/>
</dbReference>
<dbReference type="Proteomes" id="UP000681722">
    <property type="component" value="Unassembled WGS sequence"/>
</dbReference>
<dbReference type="Proteomes" id="UP000663829">
    <property type="component" value="Unassembled WGS sequence"/>
</dbReference>
<protein>
    <submittedName>
        <fullName evidence="2">Uncharacterized protein</fullName>
    </submittedName>
</protein>
<gene>
    <name evidence="2" type="ORF">GPM918_LOCUS4073</name>
    <name evidence="3" type="ORF">SRO942_LOCUS4073</name>
</gene>
<keyword evidence="1" id="KW-0472">Membrane</keyword>
<dbReference type="OrthoDB" id="5947505at2759"/>
<keyword evidence="1" id="KW-1133">Transmembrane helix</keyword>
<dbReference type="EMBL" id="CAJOBC010000531">
    <property type="protein sequence ID" value="CAF3597561.1"/>
    <property type="molecule type" value="Genomic_DNA"/>
</dbReference>
<evidence type="ECO:0000313" key="3">
    <source>
        <dbReference type="EMBL" id="CAF3597561.1"/>
    </source>
</evidence>
<evidence type="ECO:0000313" key="2">
    <source>
        <dbReference type="EMBL" id="CAF0811867.1"/>
    </source>
</evidence>
<reference evidence="2" key="1">
    <citation type="submission" date="2021-02" db="EMBL/GenBank/DDBJ databases">
        <authorList>
            <person name="Nowell W R."/>
        </authorList>
    </citation>
    <scope>NUCLEOTIDE SEQUENCE</scope>
</reference>
<comment type="caution">
    <text evidence="2">The sequence shown here is derived from an EMBL/GenBank/DDBJ whole genome shotgun (WGS) entry which is preliminary data.</text>
</comment>
<feature type="transmembrane region" description="Helical" evidence="1">
    <location>
        <begin position="90"/>
        <end position="110"/>
    </location>
</feature>
<organism evidence="2 4">
    <name type="scientific">Didymodactylos carnosus</name>
    <dbReference type="NCBI Taxonomy" id="1234261"/>
    <lineage>
        <taxon>Eukaryota</taxon>
        <taxon>Metazoa</taxon>
        <taxon>Spiralia</taxon>
        <taxon>Gnathifera</taxon>
        <taxon>Rotifera</taxon>
        <taxon>Eurotatoria</taxon>
        <taxon>Bdelloidea</taxon>
        <taxon>Philodinida</taxon>
        <taxon>Philodinidae</taxon>
        <taxon>Didymodactylos</taxon>
    </lineage>
</organism>
<name>A0A813TP12_9BILA</name>
<dbReference type="SUPFAM" id="SSF81411">
    <property type="entry name" value="Mitochondrial cytochrome c oxidase subunit VIa"/>
    <property type="match status" value="1"/>
</dbReference>